<dbReference type="InterPro" id="IPR001451">
    <property type="entry name" value="Hexapep"/>
</dbReference>
<dbReference type="CDD" id="cd06849">
    <property type="entry name" value="lipoyl_domain"/>
    <property type="match status" value="1"/>
</dbReference>
<dbReference type="InterPro" id="IPR011053">
    <property type="entry name" value="Single_hybrid_motif"/>
</dbReference>
<dbReference type="EMBL" id="NHSF01000032">
    <property type="protein sequence ID" value="MBK5929948.1"/>
    <property type="molecule type" value="Genomic_DNA"/>
</dbReference>
<dbReference type="Gene3D" id="2.40.50.100">
    <property type="match status" value="1"/>
</dbReference>
<dbReference type="AlphaFoldDB" id="A0AAJ0UEQ5"/>
<dbReference type="InterPro" id="IPR003016">
    <property type="entry name" value="2-oxoA_DH_lipoyl-BS"/>
</dbReference>
<dbReference type="InterPro" id="IPR050179">
    <property type="entry name" value="Trans_hexapeptide_repeat"/>
</dbReference>
<dbReference type="SUPFAM" id="SSF51230">
    <property type="entry name" value="Single hybrid motif"/>
    <property type="match status" value="1"/>
</dbReference>
<dbReference type="RefSeq" id="WP_201244363.1">
    <property type="nucleotide sequence ID" value="NZ_NHSF01000032.1"/>
</dbReference>
<dbReference type="PANTHER" id="PTHR43300">
    <property type="entry name" value="ACETYLTRANSFERASE"/>
    <property type="match status" value="1"/>
</dbReference>
<dbReference type="InterPro" id="IPR011004">
    <property type="entry name" value="Trimer_LpxA-like_sf"/>
</dbReference>
<organism evidence="5 6">
    <name type="scientific">Halochromatium salexigens</name>
    <name type="common">Chromatium salexigens</name>
    <dbReference type="NCBI Taxonomy" id="49447"/>
    <lineage>
        <taxon>Bacteria</taxon>
        <taxon>Pseudomonadati</taxon>
        <taxon>Pseudomonadota</taxon>
        <taxon>Gammaproteobacteria</taxon>
        <taxon>Chromatiales</taxon>
        <taxon>Chromatiaceae</taxon>
        <taxon>Halochromatium</taxon>
    </lineage>
</organism>
<feature type="domain" description="Lipoyl-binding" evidence="4">
    <location>
        <begin position="4"/>
        <end position="74"/>
    </location>
</feature>
<evidence type="ECO:0000313" key="6">
    <source>
        <dbReference type="Proteomes" id="UP001296967"/>
    </source>
</evidence>
<evidence type="ECO:0000259" key="4">
    <source>
        <dbReference type="Pfam" id="PF00364"/>
    </source>
</evidence>
<comment type="cofactor">
    <cofactor evidence="1">
        <name>(R)-lipoate</name>
        <dbReference type="ChEBI" id="CHEBI:83088"/>
    </cofactor>
</comment>
<reference evidence="5" key="1">
    <citation type="submission" date="2017-05" db="EMBL/GenBank/DDBJ databases">
        <authorList>
            <person name="Imhoff J.F."/>
            <person name="Rahn T."/>
            <person name="Kuenzel S."/>
            <person name="Neulinger S.C."/>
        </authorList>
    </citation>
    <scope>NUCLEOTIDE SEQUENCE</scope>
    <source>
        <strain evidence="5">DSM 4395</strain>
    </source>
</reference>
<sequence>MKSLNTPFLGANDDEATFNGWLVAAGSRVEAGMLVATVETTKAVLDVEAEYDGILHPLVERGARVVPGQPLAILAGEPIDDLQAALAALSAEADANIPFEVRVTKKAEILMRRHGIVLEQLGADTSVVDEAAVSQFVEQRAVNERRLGIGHLQRVGVIGGVGGGGAMIVIDSLLRSYSQQPVCVFERDKVWHGRTVLGVPVIGSLEALSGMLEREELDAVVIAFNRDLGERASLFERLTGEGVPFCNVIDARADLRSLVTVGNGNVILANVYLGAGTRVGDNNFISANVFLEHGNQLGNANAFGPGVFTSGNVTIGDRVRFATGIFVEPGITIGDGAVIASGSVLTVDVPASTTVKAGRRAVARATASTQENRYES</sequence>
<evidence type="ECO:0000256" key="1">
    <source>
        <dbReference type="ARBA" id="ARBA00001938"/>
    </source>
</evidence>
<dbReference type="Gene3D" id="2.160.10.10">
    <property type="entry name" value="Hexapeptide repeat proteins"/>
    <property type="match status" value="1"/>
</dbReference>
<comment type="similarity">
    <text evidence="2">Belongs to the transferase hexapeptide repeat family.</text>
</comment>
<comment type="caution">
    <text evidence="5">The sequence shown here is derived from an EMBL/GenBank/DDBJ whole genome shotgun (WGS) entry which is preliminary data.</text>
</comment>
<evidence type="ECO:0000256" key="2">
    <source>
        <dbReference type="ARBA" id="ARBA00007274"/>
    </source>
</evidence>
<evidence type="ECO:0000313" key="5">
    <source>
        <dbReference type="EMBL" id="MBK5929948.1"/>
    </source>
</evidence>
<dbReference type="Gene3D" id="3.40.50.20">
    <property type="match status" value="1"/>
</dbReference>
<protein>
    <recommendedName>
        <fullName evidence="4">Lipoyl-binding domain-containing protein</fullName>
    </recommendedName>
</protein>
<keyword evidence="3" id="KW-0450">Lipoyl</keyword>
<dbReference type="Pfam" id="PF00132">
    <property type="entry name" value="Hexapep"/>
    <property type="match status" value="1"/>
</dbReference>
<name>A0AAJ0UEQ5_HALSE</name>
<dbReference type="InterPro" id="IPR000089">
    <property type="entry name" value="Biotin_lipoyl"/>
</dbReference>
<accession>A0AAJ0UEQ5</accession>
<proteinExistence type="inferred from homology"/>
<keyword evidence="6" id="KW-1185">Reference proteome</keyword>
<gene>
    <name evidence="5" type="ORF">CCR82_05250</name>
</gene>
<dbReference type="PANTHER" id="PTHR43300:SF7">
    <property type="entry name" value="UDP-N-ACETYLBACILLOSAMINE N-ACETYLTRANSFERASE"/>
    <property type="match status" value="1"/>
</dbReference>
<evidence type="ECO:0000256" key="3">
    <source>
        <dbReference type="ARBA" id="ARBA00022823"/>
    </source>
</evidence>
<dbReference type="PROSITE" id="PS00189">
    <property type="entry name" value="LIPOYL"/>
    <property type="match status" value="1"/>
</dbReference>
<reference evidence="5" key="2">
    <citation type="journal article" date="2020" name="Microorganisms">
        <title>Osmotic Adaptation and Compatible Solute Biosynthesis of Phototrophic Bacteria as Revealed from Genome Analyses.</title>
        <authorList>
            <person name="Imhoff J.F."/>
            <person name="Rahn T."/>
            <person name="Kunzel S."/>
            <person name="Keller A."/>
            <person name="Neulinger S.C."/>
        </authorList>
    </citation>
    <scope>NUCLEOTIDE SEQUENCE</scope>
    <source>
        <strain evidence="5">DSM 4395</strain>
    </source>
</reference>
<dbReference type="Pfam" id="PF00364">
    <property type="entry name" value="Biotin_lipoyl"/>
    <property type="match status" value="1"/>
</dbReference>
<dbReference type="Proteomes" id="UP001296967">
    <property type="component" value="Unassembled WGS sequence"/>
</dbReference>
<dbReference type="SUPFAM" id="SSF51161">
    <property type="entry name" value="Trimeric LpxA-like enzymes"/>
    <property type="match status" value="1"/>
</dbReference>